<sequence>MNYCHIEAGRVGADGEHSRILGWVSSKNEKPLQTAQFLIQKSSPYVIPILHHHFNYLTMKYLHTLLLGAVAYCSPLLMQAQTAPVLTTFPVGSTTVSVSALATGLTVPWELVWGPDNFIWMTERGGRISRVNPATGQVTPLVTLADVVTSSEGGLLGMALHPDLLTTSPYVYVVYNYNDAGGQYREKLVRLTYANGALSSPLVLLGDISAVSTHSGSRLLILPDRTLLMTTGDAQNRPSAQDRASLNGKILRLNLDGTIPADNPVAGNASYTYGHRNPQGLVRAGNGKIYSSEHGENAEDEVNIIEPNRNYGWPTVEGLCNLASEQSFCAANNVREPIFTWAPTVGCSGITYYDHPAIPGWRNSLLALSLKGSKLTQIPLDATGSTAGTGAFTLTSFGRLRSICISPQGKVYVGTSNRDGRATPGANDDQILVLENKLFTSTVKANTNQLSLWPNPARTSLTLQLASPAPHITRADIQDAVGRVVRTTQFSAGQRTVQVPLQGLTPGLYSIRSNNVVQRFVVE</sequence>
<evidence type="ECO:0000259" key="2">
    <source>
        <dbReference type="Pfam" id="PF18962"/>
    </source>
</evidence>
<dbReference type="PANTHER" id="PTHR19328:SF13">
    <property type="entry name" value="HIPL1 PROTEIN"/>
    <property type="match status" value="1"/>
</dbReference>
<dbReference type="InterPro" id="IPR011042">
    <property type="entry name" value="6-blade_b-propeller_TolB-like"/>
</dbReference>
<gene>
    <name evidence="3" type="ORF">EI291_01950</name>
</gene>
<proteinExistence type="predicted"/>
<dbReference type="InterPro" id="IPR026444">
    <property type="entry name" value="Secre_tail"/>
</dbReference>
<dbReference type="Gene3D" id="2.120.10.30">
    <property type="entry name" value="TolB, C-terminal domain"/>
    <property type="match status" value="1"/>
</dbReference>
<name>A0A3R9VC46_9BACT</name>
<dbReference type="OrthoDB" id="9770043at2"/>
<dbReference type="InterPro" id="IPR012938">
    <property type="entry name" value="Glc/Sorbosone_DH"/>
</dbReference>
<accession>A0A3R9VC46</accession>
<dbReference type="Pfam" id="PF18962">
    <property type="entry name" value="Por_Secre_tail"/>
    <property type="match status" value="1"/>
</dbReference>
<dbReference type="EMBL" id="RWIT01000001">
    <property type="protein sequence ID" value="RSK51102.1"/>
    <property type="molecule type" value="Genomic_DNA"/>
</dbReference>
<dbReference type="AlphaFoldDB" id="A0A3R9VC46"/>
<evidence type="ECO:0000313" key="4">
    <source>
        <dbReference type="Proteomes" id="UP000273500"/>
    </source>
</evidence>
<evidence type="ECO:0000259" key="1">
    <source>
        <dbReference type="Pfam" id="PF07995"/>
    </source>
</evidence>
<reference evidence="3 4" key="1">
    <citation type="submission" date="2018-12" db="EMBL/GenBank/DDBJ databases">
        <authorList>
            <person name="Feng G."/>
            <person name="Zhu H."/>
        </authorList>
    </citation>
    <scope>NUCLEOTIDE SEQUENCE [LARGE SCALE GENOMIC DNA]</scope>
    <source>
        <strain evidence="3 4">KCTC 12533</strain>
    </source>
</reference>
<feature type="domain" description="Glucose/Sorbosone dehydrogenase" evidence="1">
    <location>
        <begin position="105"/>
        <end position="421"/>
    </location>
</feature>
<feature type="domain" description="Secretion system C-terminal sorting" evidence="2">
    <location>
        <begin position="452"/>
        <end position="516"/>
    </location>
</feature>
<dbReference type="PANTHER" id="PTHR19328">
    <property type="entry name" value="HEDGEHOG-INTERACTING PROTEIN"/>
    <property type="match status" value="1"/>
</dbReference>
<dbReference type="InterPro" id="IPR011041">
    <property type="entry name" value="Quinoprot_gluc/sorb_DH_b-prop"/>
</dbReference>
<protein>
    <submittedName>
        <fullName evidence="3">PQQ-dependent sugar dehydrogenase</fullName>
    </submittedName>
</protein>
<dbReference type="Proteomes" id="UP000273500">
    <property type="component" value="Unassembled WGS sequence"/>
</dbReference>
<keyword evidence="4" id="KW-1185">Reference proteome</keyword>
<comment type="caution">
    <text evidence="3">The sequence shown here is derived from an EMBL/GenBank/DDBJ whole genome shotgun (WGS) entry which is preliminary data.</text>
</comment>
<dbReference type="SUPFAM" id="SSF50952">
    <property type="entry name" value="Soluble quinoprotein glucose dehydrogenase"/>
    <property type="match status" value="1"/>
</dbReference>
<organism evidence="3 4">
    <name type="scientific">Hymenobacter rigui</name>
    <dbReference type="NCBI Taxonomy" id="334424"/>
    <lineage>
        <taxon>Bacteria</taxon>
        <taxon>Pseudomonadati</taxon>
        <taxon>Bacteroidota</taxon>
        <taxon>Cytophagia</taxon>
        <taxon>Cytophagales</taxon>
        <taxon>Hymenobacteraceae</taxon>
        <taxon>Hymenobacter</taxon>
    </lineage>
</organism>
<dbReference type="Pfam" id="PF07995">
    <property type="entry name" value="GSDH"/>
    <property type="match status" value="1"/>
</dbReference>
<evidence type="ECO:0000313" key="3">
    <source>
        <dbReference type="EMBL" id="RSK51102.1"/>
    </source>
</evidence>